<evidence type="ECO:0000256" key="4">
    <source>
        <dbReference type="ARBA" id="ARBA00022630"/>
    </source>
</evidence>
<evidence type="ECO:0000256" key="9">
    <source>
        <dbReference type="SAM" id="SignalP"/>
    </source>
</evidence>
<evidence type="ECO:0000256" key="3">
    <source>
        <dbReference type="ARBA" id="ARBA00013223"/>
    </source>
</evidence>
<dbReference type="OrthoDB" id="1688044at2759"/>
<gene>
    <name evidence="11" type="ORF">Ctob_009005</name>
</gene>
<dbReference type="GO" id="GO:0004324">
    <property type="term" value="F:ferredoxin-NADP+ reductase activity"/>
    <property type="evidence" value="ECO:0007669"/>
    <property type="project" value="UniProtKB-EC"/>
</dbReference>
<evidence type="ECO:0000256" key="1">
    <source>
        <dbReference type="ARBA" id="ARBA00001974"/>
    </source>
</evidence>
<dbReference type="Gene3D" id="3.40.50.80">
    <property type="entry name" value="Nucleotide-binding domain of ferredoxin-NADP reductase (FNR) module"/>
    <property type="match status" value="1"/>
</dbReference>
<dbReference type="PANTHER" id="PTHR43314">
    <property type="match status" value="1"/>
</dbReference>
<evidence type="ECO:0000256" key="2">
    <source>
        <dbReference type="ARBA" id="ARBA00008312"/>
    </source>
</evidence>
<dbReference type="Gene3D" id="2.40.30.10">
    <property type="entry name" value="Translation factors"/>
    <property type="match status" value="1"/>
</dbReference>
<evidence type="ECO:0000256" key="8">
    <source>
        <dbReference type="ARBA" id="ARBA00047776"/>
    </source>
</evidence>
<feature type="domain" description="FAD-binding FR-type" evidence="10">
    <location>
        <begin position="91"/>
        <end position="218"/>
    </location>
</feature>
<dbReference type="InterPro" id="IPR017927">
    <property type="entry name" value="FAD-bd_FR_type"/>
</dbReference>
<keyword evidence="5" id="KW-0274">FAD</keyword>
<dbReference type="EMBL" id="JWZX01001276">
    <property type="protein sequence ID" value="KOO34261.1"/>
    <property type="molecule type" value="Genomic_DNA"/>
</dbReference>
<sequence>MLPLLLALSASAFAPMLPAPNPMLGSRAAPPEMVLGKAVTWVRQKASCIKQKIGRVVPSREAAPAKFAQGFLEFDPYFDKTNLPKNTFKAKAPFVAKVISTKKISGPKANGETWDVVLSHGGDMPYIEGQSYGVIPPGVNPKNGKPNSVRLYSIASSRYGDDMTGKTTTLCVKRALYWDPELKAFDPAKKGICSNYLCDLKPGDEVLLTGPAGDVMLLPEENPNADIIMLATGTGIAPMRTFLRRLFFEDTPYARDFKGLAWLFFGVYNSDALLYEDEWQTILKKHPGRFRYDKAISEEMKNKDGGNMFVQHKMEEYADEIFDRLEKGAHMYLCGLRGMLPGVQESLKKVAEAKGIDYDEFLKNLKEKGQWHVEVY</sequence>
<evidence type="ECO:0000256" key="5">
    <source>
        <dbReference type="ARBA" id="ARBA00022827"/>
    </source>
</evidence>
<dbReference type="InterPro" id="IPR015701">
    <property type="entry name" value="FNR"/>
</dbReference>
<dbReference type="PROSITE" id="PS51384">
    <property type="entry name" value="FAD_FR"/>
    <property type="match status" value="1"/>
</dbReference>
<dbReference type="InterPro" id="IPR017938">
    <property type="entry name" value="Riboflavin_synthase-like_b-brl"/>
</dbReference>
<comment type="caution">
    <text evidence="11">The sequence shown here is derived from an EMBL/GenBank/DDBJ whole genome shotgun (WGS) entry which is preliminary data.</text>
</comment>
<proteinExistence type="inferred from homology"/>
<comment type="similarity">
    <text evidence="2">Belongs to the ferredoxin--NADP reductase type 1 family.</text>
</comment>
<dbReference type="InterPro" id="IPR001709">
    <property type="entry name" value="Flavoprot_Pyr_Nucl_cyt_Rdtase"/>
</dbReference>
<comment type="catalytic activity">
    <reaction evidence="8">
        <text>2 reduced [2Fe-2S]-[ferredoxin] + NADP(+) + H(+) = 2 oxidized [2Fe-2S]-[ferredoxin] + NADPH</text>
        <dbReference type="Rhea" id="RHEA:20125"/>
        <dbReference type="Rhea" id="RHEA-COMP:10000"/>
        <dbReference type="Rhea" id="RHEA-COMP:10001"/>
        <dbReference type="ChEBI" id="CHEBI:15378"/>
        <dbReference type="ChEBI" id="CHEBI:33737"/>
        <dbReference type="ChEBI" id="CHEBI:33738"/>
        <dbReference type="ChEBI" id="CHEBI:57783"/>
        <dbReference type="ChEBI" id="CHEBI:58349"/>
        <dbReference type="EC" id="1.18.1.2"/>
    </reaction>
</comment>
<comment type="cofactor">
    <cofactor evidence="1">
        <name>FAD</name>
        <dbReference type="ChEBI" id="CHEBI:57692"/>
    </cofactor>
</comment>
<dbReference type="SUPFAM" id="SSF52343">
    <property type="entry name" value="Ferredoxin reductase-like, C-terminal NADP-linked domain"/>
    <property type="match status" value="1"/>
</dbReference>
<evidence type="ECO:0000259" key="10">
    <source>
        <dbReference type="PROSITE" id="PS51384"/>
    </source>
</evidence>
<dbReference type="AlphaFoldDB" id="A0A0M0K5W9"/>
<name>A0A0M0K5W9_9EUKA</name>
<feature type="signal peptide" evidence="9">
    <location>
        <begin position="1"/>
        <end position="18"/>
    </location>
</feature>
<keyword evidence="12" id="KW-1185">Reference proteome</keyword>
<keyword evidence="9" id="KW-0732">Signal</keyword>
<dbReference type="PRINTS" id="PR00371">
    <property type="entry name" value="FPNCR"/>
</dbReference>
<feature type="chain" id="PRO_5005602500" description="ferredoxin--NADP(+) reductase" evidence="9">
    <location>
        <begin position="19"/>
        <end position="376"/>
    </location>
</feature>
<reference evidence="12" key="1">
    <citation type="journal article" date="2015" name="PLoS Genet.">
        <title>Genome Sequence and Transcriptome Analyses of Chrysochromulina tobin: Metabolic Tools for Enhanced Algal Fitness in the Prominent Order Prymnesiales (Haptophyceae).</title>
        <authorList>
            <person name="Hovde B.T."/>
            <person name="Deodato C.R."/>
            <person name="Hunsperger H.M."/>
            <person name="Ryken S.A."/>
            <person name="Yost W."/>
            <person name="Jha R.K."/>
            <person name="Patterson J."/>
            <person name="Monnat R.J. Jr."/>
            <person name="Barlow S.B."/>
            <person name="Starkenburg S.R."/>
            <person name="Cattolico R.A."/>
        </authorList>
    </citation>
    <scope>NUCLEOTIDE SEQUENCE</scope>
    <source>
        <strain evidence="12">CCMP291</strain>
    </source>
</reference>
<dbReference type="Pfam" id="PF00175">
    <property type="entry name" value="NAD_binding_1"/>
    <property type="match status" value="1"/>
</dbReference>
<dbReference type="Proteomes" id="UP000037460">
    <property type="component" value="Unassembled WGS sequence"/>
</dbReference>
<dbReference type="InterPro" id="IPR039261">
    <property type="entry name" value="FNR_nucleotide-bd"/>
</dbReference>
<keyword evidence="4" id="KW-0285">Flavoprotein</keyword>
<keyword evidence="7" id="KW-0560">Oxidoreductase</keyword>
<dbReference type="SUPFAM" id="SSF63380">
    <property type="entry name" value="Riboflavin synthase domain-like"/>
    <property type="match status" value="1"/>
</dbReference>
<keyword evidence="6" id="KW-0521">NADP</keyword>
<evidence type="ECO:0000313" key="12">
    <source>
        <dbReference type="Proteomes" id="UP000037460"/>
    </source>
</evidence>
<dbReference type="CDD" id="cd06208">
    <property type="entry name" value="CYPOR_like_FNR"/>
    <property type="match status" value="1"/>
</dbReference>
<dbReference type="InterPro" id="IPR001433">
    <property type="entry name" value="OxRdtase_FAD/NAD-bd"/>
</dbReference>
<evidence type="ECO:0000256" key="7">
    <source>
        <dbReference type="ARBA" id="ARBA00023002"/>
    </source>
</evidence>
<organism evidence="11 12">
    <name type="scientific">Chrysochromulina tobinii</name>
    <dbReference type="NCBI Taxonomy" id="1460289"/>
    <lineage>
        <taxon>Eukaryota</taxon>
        <taxon>Haptista</taxon>
        <taxon>Haptophyta</taxon>
        <taxon>Prymnesiophyceae</taxon>
        <taxon>Prymnesiales</taxon>
        <taxon>Chrysochromulinaceae</taxon>
        <taxon>Chrysochromulina</taxon>
    </lineage>
</organism>
<accession>A0A0M0K5W9</accession>
<evidence type="ECO:0000256" key="6">
    <source>
        <dbReference type="ARBA" id="ARBA00022857"/>
    </source>
</evidence>
<dbReference type="EC" id="1.18.1.2" evidence="3"/>
<evidence type="ECO:0000313" key="11">
    <source>
        <dbReference type="EMBL" id="KOO34261.1"/>
    </source>
</evidence>
<protein>
    <recommendedName>
        <fullName evidence="3">ferredoxin--NADP(+) reductase</fullName>
        <ecNumber evidence="3">1.18.1.2</ecNumber>
    </recommendedName>
</protein>
<dbReference type="FunFam" id="3.40.50.80:FF:000008">
    <property type="entry name" value="Ferredoxin--NADP reductase, chloroplastic"/>
    <property type="match status" value="1"/>
</dbReference>